<feature type="compositionally biased region" description="Acidic residues" evidence="1">
    <location>
        <begin position="1631"/>
        <end position="1644"/>
    </location>
</feature>
<feature type="compositionally biased region" description="Polar residues" evidence="1">
    <location>
        <begin position="639"/>
        <end position="649"/>
    </location>
</feature>
<feature type="compositionally biased region" description="Polar residues" evidence="1">
    <location>
        <begin position="405"/>
        <end position="414"/>
    </location>
</feature>
<evidence type="ECO:0000256" key="2">
    <source>
        <dbReference type="SAM" id="SignalP"/>
    </source>
</evidence>
<dbReference type="EMBL" id="OZ034826">
    <property type="protein sequence ID" value="CAL1682281.1"/>
    <property type="molecule type" value="Genomic_DNA"/>
</dbReference>
<feature type="compositionally biased region" description="Polar residues" evidence="1">
    <location>
        <begin position="2142"/>
        <end position="2151"/>
    </location>
</feature>
<feature type="signal peptide" evidence="2">
    <location>
        <begin position="1"/>
        <end position="26"/>
    </location>
</feature>
<feature type="compositionally biased region" description="Basic and acidic residues" evidence="1">
    <location>
        <begin position="2292"/>
        <end position="2322"/>
    </location>
</feature>
<name>A0AAV2NP81_9HYME</name>
<feature type="compositionally biased region" description="Polar residues" evidence="1">
    <location>
        <begin position="2177"/>
        <end position="2203"/>
    </location>
</feature>
<feature type="region of interest" description="Disordered" evidence="1">
    <location>
        <begin position="1916"/>
        <end position="1968"/>
    </location>
</feature>
<sequence>MEQRRKVCNLIIAILLTTVSIHPVSSSQNLYTFTTIDIDSTDSDRTTDYTSLQPSNFTTSVYQDSTTYLPVSTSIQTEEIFDSAETNTLNRYPGPSRRREEYSEKDDDLEESPDHAIPYSEHEEARDVSTRPKYVAPGVWAKPSPEKNISLDFVPTKLHAQVRGIHTVKRLPQREAIKSAKTDEEKRNAPRLRKVVINSKVNTVYTEEGYEDSAYDHAGHIRDADFHEGFARKLHDRKNNKHNSASNKKKKKKHENLVPDEFKEYEEDYQDHFKENRRASDDENSLTGYDRNIWEGSEIDSKLVAENGIRKLEEDIEEDAEETERSSKNYQNTQESKLRNDVNAESEDSHDENDFKDEETESDKIKEKKSKWWNGKDNTVIKETKQSPKLERKKKKKLYRENHETTAISSDETNSTDTKILANSYDFLTNPSNSRAYSVLDQTTLRYVAPTATASFHQADDQPTTISYSQLFWNYFKTRQGPSTTESSVLVPDSTTMNPRPEERTPIAVATVDGHGPYLLVTKSDDVDYVNNVVSTVATFTSVQPLLLQSLPSLNPEDAEYSSPTNLLDNITSSSTPAVMTLNITQEAYSRIADYHENPFLGSILDNSKIAITKSKVKYKVAMRPKSEKKPVKPVTHRSPYQQVPSSSTSKKDDENKKIREELNSKYNKMLNYIKSKQKTQSPPEKKIVFPEDLTLMRPPTLQQATYSIFPIDRSPVIQDHHSSVSVENETPREAKWRSSWHDQFYSQPIELPLRSDIQPFAYIQPVRLIYHKNPLPATKLLPPPLSLPSTYANYHNDRQSDNYPSYIGGKPQQKRDNAFKYFPLVPEASWRTRSRRKRSEFRNGTAVDVKVAANNGVTNDDESEQRDEDTFDRIIDRSKGKSSNPRVIDTPIIDVPDTTRLTSSAKSRHGKNGTSMTLMDKKTTTVNGENENSKDAKIVYNLKSDEKNPESSRSAKKDEHESDTNVQKLTTKKRNFLRDEIQLRRNLKSTRNHEELLNESPKIISDVIDKEIAARFNDNNETSAKIEEQGKIETEVPSFDYIEELAEDSLAEPSTTTEAVIDSKKYPFYINRDVPSTSALKYIVDPSTIPRKTSRGMEFYDSRNAYKKCDEVEPNVDEALPEKEEPDPERGPPENLPRLRGLGDKLDCFKAKYFDENPLDNPLFAEKLIQEPTPPSELNLAKFASRIMVLPKESDEYVVPRVSKKPERSGRQWRNRNRPYETHESIHVSYKHDRQNGRGRNAYLHTVRGSRPNNAVRRVKNQKKESRPKVSSTTTQLPKMYQTASYQNQVYEDVMGNIRNLASAYQVYEITTLPSTMQILATAGSEKTLKIANVTSNSSSKENDTSLPDVTDVNDDVTDVASNTKSSEIKGLVPPPKYSAPRKTSYRKYRPPGKRRVSLLRSSNLPRIIAHHHTIKINKRSATDDTAKNSSESTINKDEKIKESVKIDVGNDTVVKSIGEEMQRTNSTPKTMDLNIEESRQINMQGQSLSTTLKFDKKKRRRNSTNSDETSEPSHKVIYTIRDRVRYSKPRWNMRGFGKFSTSSKTVDEDSRRKEPRYNYFEEKKKLDDDWRNNSTLINSTESTVGIENTTSSTEDGESSITEVYRAEESVMRQTIYGRKDEYPEREESVDVESAENAEDETENTTNMYQMNEDFDEEYGSTTTTRSTSSSNSKKVLALREYLESDPPGYAETFPEETTTLSSKYHADTNHELEDDEEKQEEETDYPKNVANPWNDDFSEKTEEQVETPMKTKLSARDDDSEELSSKEEEASDKDRTFFTYTKGPSSAEKEKDDEHFEKETLYRPFPFSRYKSKIKKESEEDDSEEESEEKNEDYVFPWHADEENKDDKHRWLQNFDRYEYPWERRERLAKERRRKRKRADRFRKLILDDEDEEESTRVEKSVYPWERYDVPSKTRVNTRRRDISRRYTNDNKESTTKKFPFTKFSSRYSSSDRVKPSKSLNAEEISRSIEKILEKDVDDEFKEKTSKKIEDRSPSFARKSSASPDREISRGTLVPEDITQPPTRQNRRRKISRVDKNVSNDSRFDSKKLKNEGIINEEEEEAPVVEYRKLKKSNIDDSESRIKTASQLPNSTKEASSATEQRKKHRQRISKNNSTISFNNAPVEPIIEPAKKRRRKSQLKHQTSVSPSPTVDLDTSKSVFTSVRRRYSKADEATKTNTSDSSEKSTTIKTDNLEAETSTPKMRTIEHRSRVSKEKIVTKTTYPNEAKNFYPANVTFAREEPGEKLKNKSRRRKNINKGKDNNRNSSDNKKLIERKAEKRDHGIKLVNADEIERSTVSEKPRDKNKDPFKSFEIRKAEVKNINDFNTESGISNDENDSDNGSQMSEAYAVSNLLQNIPPNRIRNAQADESESSKINTGQKEQHSSEGTEKREKDTEGRQKLLQTKFIKDPENRLYYYVERK</sequence>
<reference evidence="3" key="1">
    <citation type="submission" date="2024-04" db="EMBL/GenBank/DDBJ databases">
        <authorList>
            <consortium name="Molecular Ecology Group"/>
        </authorList>
    </citation>
    <scope>NUCLEOTIDE SEQUENCE</scope>
</reference>
<feature type="compositionally biased region" description="Basic residues" evidence="1">
    <location>
        <begin position="2249"/>
        <end position="2258"/>
    </location>
</feature>
<feature type="region of interest" description="Disordered" evidence="1">
    <location>
        <begin position="853"/>
        <end position="974"/>
    </location>
</feature>
<feature type="compositionally biased region" description="Basic residues" evidence="1">
    <location>
        <begin position="235"/>
        <end position="254"/>
    </location>
</feature>
<keyword evidence="4" id="KW-1185">Reference proteome</keyword>
<evidence type="ECO:0000313" key="3">
    <source>
        <dbReference type="EMBL" id="CAL1682281.1"/>
    </source>
</evidence>
<dbReference type="Proteomes" id="UP001497644">
    <property type="component" value="Chromosome 3"/>
</dbReference>
<protein>
    <submittedName>
        <fullName evidence="3">Uncharacterized protein</fullName>
    </submittedName>
</protein>
<feature type="compositionally biased region" description="Basic and acidic residues" evidence="1">
    <location>
        <begin position="2239"/>
        <end position="2248"/>
    </location>
</feature>
<feature type="compositionally biased region" description="Acidic residues" evidence="1">
    <location>
        <begin position="1821"/>
        <end position="1833"/>
    </location>
</feature>
<gene>
    <name evidence="3" type="ORF">LPLAT_LOCUS8125</name>
</gene>
<evidence type="ECO:0000256" key="1">
    <source>
        <dbReference type="SAM" id="MobiDB-lite"/>
    </source>
</evidence>
<feature type="region of interest" description="Disordered" evidence="1">
    <location>
        <begin position="383"/>
        <end position="414"/>
    </location>
</feature>
<feature type="region of interest" description="Disordered" evidence="1">
    <location>
        <begin position="316"/>
        <end position="367"/>
    </location>
</feature>
<feature type="compositionally biased region" description="Acidic residues" evidence="1">
    <location>
        <begin position="860"/>
        <end position="871"/>
    </location>
</feature>
<feature type="compositionally biased region" description="Basic and acidic residues" evidence="1">
    <location>
        <begin position="1789"/>
        <end position="1802"/>
    </location>
</feature>
<feature type="compositionally biased region" description="Basic and acidic residues" evidence="1">
    <location>
        <begin position="932"/>
        <end position="964"/>
    </location>
</feature>
<feature type="region of interest" description="Disordered" evidence="1">
    <location>
        <begin position="85"/>
        <end position="130"/>
    </location>
</feature>
<feature type="compositionally biased region" description="Basic residues" evidence="1">
    <location>
        <begin position="1385"/>
        <end position="1396"/>
    </location>
</feature>
<feature type="compositionally biased region" description="Polar residues" evidence="1">
    <location>
        <begin position="1336"/>
        <end position="1349"/>
    </location>
</feature>
<feature type="compositionally biased region" description="Basic and acidic residues" evidence="1">
    <location>
        <begin position="2205"/>
        <end position="2219"/>
    </location>
</feature>
<feature type="compositionally biased region" description="Polar residues" evidence="1">
    <location>
        <begin position="2112"/>
        <end position="2122"/>
    </location>
</feature>
<feature type="region of interest" description="Disordered" evidence="1">
    <location>
        <begin position="622"/>
        <end position="657"/>
    </location>
</feature>
<feature type="region of interest" description="Disordered" evidence="1">
    <location>
        <begin position="1481"/>
        <end position="1515"/>
    </location>
</feature>
<proteinExistence type="predicted"/>
<feature type="region of interest" description="Disordered" evidence="1">
    <location>
        <begin position="1815"/>
        <end position="1841"/>
    </location>
</feature>
<feature type="region of interest" description="Disordered" evidence="1">
    <location>
        <begin position="235"/>
        <end position="262"/>
    </location>
</feature>
<feature type="region of interest" description="Disordered" evidence="1">
    <location>
        <begin position="1620"/>
        <end position="1802"/>
    </location>
</feature>
<feature type="compositionally biased region" description="Basic and acidic residues" evidence="1">
    <location>
        <begin position="1620"/>
        <end position="1630"/>
    </location>
</feature>
<feature type="compositionally biased region" description="Basic and acidic residues" evidence="1">
    <location>
        <begin position="1121"/>
        <end position="1133"/>
    </location>
</feature>
<evidence type="ECO:0000313" key="4">
    <source>
        <dbReference type="Proteomes" id="UP001497644"/>
    </source>
</evidence>
<accession>A0AAV2NP81</accession>
<feature type="compositionally biased region" description="Basic and acidic residues" evidence="1">
    <location>
        <begin position="1765"/>
        <end position="1778"/>
    </location>
</feature>
<feature type="compositionally biased region" description="Polar residues" evidence="1">
    <location>
        <begin position="2324"/>
        <end position="2346"/>
    </location>
</feature>
<organism evidence="3 4">
    <name type="scientific">Lasius platythorax</name>
    <dbReference type="NCBI Taxonomy" id="488582"/>
    <lineage>
        <taxon>Eukaryota</taxon>
        <taxon>Metazoa</taxon>
        <taxon>Ecdysozoa</taxon>
        <taxon>Arthropoda</taxon>
        <taxon>Hexapoda</taxon>
        <taxon>Insecta</taxon>
        <taxon>Pterygota</taxon>
        <taxon>Neoptera</taxon>
        <taxon>Endopterygota</taxon>
        <taxon>Hymenoptera</taxon>
        <taxon>Apocrita</taxon>
        <taxon>Aculeata</taxon>
        <taxon>Formicoidea</taxon>
        <taxon>Formicidae</taxon>
        <taxon>Formicinae</taxon>
        <taxon>Lasius</taxon>
        <taxon>Lasius</taxon>
    </lineage>
</organism>
<feature type="region of interest" description="Disordered" evidence="1">
    <location>
        <begin position="1336"/>
        <end position="1396"/>
    </location>
</feature>
<feature type="compositionally biased region" description="Basic and acidic residues" evidence="1">
    <location>
        <begin position="1983"/>
        <end position="1995"/>
    </location>
</feature>
<feature type="region of interest" description="Disordered" evidence="1">
    <location>
        <begin position="1114"/>
        <end position="1140"/>
    </location>
</feature>
<feature type="compositionally biased region" description="Polar residues" evidence="1">
    <location>
        <begin position="2085"/>
        <end position="2101"/>
    </location>
</feature>
<feature type="compositionally biased region" description="Acidic residues" evidence="1">
    <location>
        <begin position="1714"/>
        <end position="1725"/>
    </location>
</feature>
<feature type="compositionally biased region" description="Basic and acidic residues" evidence="1">
    <location>
        <begin position="120"/>
        <end position="130"/>
    </location>
</feature>
<feature type="compositionally biased region" description="Basic and acidic residues" evidence="1">
    <location>
        <begin position="2075"/>
        <end position="2084"/>
    </location>
</feature>
<feature type="region of interest" description="Disordered" evidence="1">
    <location>
        <begin position="1983"/>
        <end position="2406"/>
    </location>
</feature>
<feature type="compositionally biased region" description="Polar residues" evidence="1">
    <location>
        <begin position="1482"/>
        <end position="1494"/>
    </location>
</feature>
<feature type="compositionally biased region" description="Low complexity" evidence="1">
    <location>
        <begin position="1662"/>
        <end position="1672"/>
    </location>
</feature>
<keyword evidence="2" id="KW-0732">Signal</keyword>
<feature type="compositionally biased region" description="Acidic residues" evidence="1">
    <location>
        <begin position="344"/>
        <end position="361"/>
    </location>
</feature>
<feature type="compositionally biased region" description="Basic and acidic residues" evidence="1">
    <location>
        <begin position="2034"/>
        <end position="2053"/>
    </location>
</feature>
<feature type="compositionally biased region" description="Basic and acidic residues" evidence="1">
    <location>
        <begin position="2259"/>
        <end position="2285"/>
    </location>
</feature>
<feature type="compositionally biased region" description="Basic and acidic residues" evidence="1">
    <location>
        <begin position="2381"/>
        <end position="2400"/>
    </location>
</feature>
<feature type="compositionally biased region" description="Basic and acidic residues" evidence="1">
    <location>
        <begin position="1921"/>
        <end position="1938"/>
    </location>
</feature>
<feature type="chain" id="PRO_5043506134" evidence="2">
    <location>
        <begin position="27"/>
        <end position="2422"/>
    </location>
</feature>